<dbReference type="CDD" id="cd04301">
    <property type="entry name" value="NAT_SF"/>
    <property type="match status" value="1"/>
</dbReference>
<proteinExistence type="predicted"/>
<protein>
    <submittedName>
        <fullName evidence="2">GNAT family N-acetyltransferase</fullName>
    </submittedName>
</protein>
<dbReference type="InterPro" id="IPR016181">
    <property type="entry name" value="Acyl_CoA_acyltransferase"/>
</dbReference>
<reference evidence="2 3" key="1">
    <citation type="submission" date="2020-08" db="EMBL/GenBank/DDBJ databases">
        <title>A Genomic Blueprint of the Chicken Gut Microbiome.</title>
        <authorList>
            <person name="Gilroy R."/>
            <person name="Ravi A."/>
            <person name="Getino M."/>
            <person name="Pursley I."/>
            <person name="Horton D.L."/>
            <person name="Alikhan N.-F."/>
            <person name="Baker D."/>
            <person name="Gharbi K."/>
            <person name="Hall N."/>
            <person name="Watson M."/>
            <person name="Adriaenssens E.M."/>
            <person name="Foster-Nyarko E."/>
            <person name="Jarju S."/>
            <person name="Secka A."/>
            <person name="Antonio M."/>
            <person name="Oren A."/>
            <person name="Chaudhuri R."/>
            <person name="La Ragione R.M."/>
            <person name="Hildebrand F."/>
            <person name="Pallen M.J."/>
        </authorList>
    </citation>
    <scope>NUCLEOTIDE SEQUENCE [LARGE SCALE GENOMIC DNA]</scope>
    <source>
        <strain evidence="2 3">Sa3CUA8</strain>
    </source>
</reference>
<dbReference type="Pfam" id="PF00583">
    <property type="entry name" value="Acetyltransf_1"/>
    <property type="match status" value="1"/>
</dbReference>
<evidence type="ECO:0000313" key="2">
    <source>
        <dbReference type="EMBL" id="MBD7909458.1"/>
    </source>
</evidence>
<keyword evidence="3" id="KW-1185">Reference proteome</keyword>
<dbReference type="InterPro" id="IPR000182">
    <property type="entry name" value="GNAT_dom"/>
</dbReference>
<organism evidence="2 3">
    <name type="scientific">Sporosarcina gallistercoris</name>
    <dbReference type="NCBI Taxonomy" id="2762245"/>
    <lineage>
        <taxon>Bacteria</taxon>
        <taxon>Bacillati</taxon>
        <taxon>Bacillota</taxon>
        <taxon>Bacilli</taxon>
        <taxon>Bacillales</taxon>
        <taxon>Caryophanaceae</taxon>
        <taxon>Sporosarcina</taxon>
    </lineage>
</organism>
<sequence length="144" mass="16696">MNEIAIVPLASEEELIEAFPIINQLRTHLDQEEYLELVYESGAKERYQMLGLRDNGELKAVIGFKPMITLYYGRSLWVCDLVTDKSARSKGYGDKLLTHVEQWGKKHNYESIALSSGLQRTSAHHFYEEKMDYSKVSLVFKKEF</sequence>
<dbReference type="PROSITE" id="PS51186">
    <property type="entry name" value="GNAT"/>
    <property type="match status" value="1"/>
</dbReference>
<name>A0ABR8PMS5_9BACL</name>
<accession>A0ABR8PMS5</accession>
<dbReference type="Proteomes" id="UP000659496">
    <property type="component" value="Unassembled WGS sequence"/>
</dbReference>
<feature type="domain" description="N-acetyltransferase" evidence="1">
    <location>
        <begin position="5"/>
        <end position="144"/>
    </location>
</feature>
<gene>
    <name evidence="2" type="ORF">H9659_14060</name>
</gene>
<comment type="caution">
    <text evidence="2">The sequence shown here is derived from an EMBL/GenBank/DDBJ whole genome shotgun (WGS) entry which is preliminary data.</text>
</comment>
<dbReference type="RefSeq" id="WP_191691663.1">
    <property type="nucleotide sequence ID" value="NZ_JACSQY010000013.1"/>
</dbReference>
<dbReference type="Gene3D" id="3.40.630.30">
    <property type="match status" value="1"/>
</dbReference>
<evidence type="ECO:0000259" key="1">
    <source>
        <dbReference type="PROSITE" id="PS51186"/>
    </source>
</evidence>
<dbReference type="EMBL" id="JACSQY010000013">
    <property type="protein sequence ID" value="MBD7909458.1"/>
    <property type="molecule type" value="Genomic_DNA"/>
</dbReference>
<evidence type="ECO:0000313" key="3">
    <source>
        <dbReference type="Proteomes" id="UP000659496"/>
    </source>
</evidence>
<dbReference type="SUPFAM" id="SSF55729">
    <property type="entry name" value="Acyl-CoA N-acyltransferases (Nat)"/>
    <property type="match status" value="1"/>
</dbReference>